<dbReference type="PANTHER" id="PTHR43133">
    <property type="entry name" value="RNA POLYMERASE ECF-TYPE SIGMA FACTO"/>
    <property type="match status" value="1"/>
</dbReference>
<dbReference type="InterPro" id="IPR007627">
    <property type="entry name" value="RNA_pol_sigma70_r2"/>
</dbReference>
<sequence length="188" mass="21296">MSDDIRHLVADCLAGEQLAMRRLVDQFKGPIFGLCYRMLGQWQDAEDAAQETFVRALKSLANWDASRPFTPWLAAIAANRCRTLLATRKSRPAVTDLVEQIEDNAPDQQAASNLAEEVDLALLGLRDDYRQAFLLFHQQELTYAEIADALGAPLGTVKTWVHRARRGLIERLRERGVVEDSRHELRNL</sequence>
<organism evidence="8 9">
    <name type="scientific">Lignipirellula cremea</name>
    <dbReference type="NCBI Taxonomy" id="2528010"/>
    <lineage>
        <taxon>Bacteria</taxon>
        <taxon>Pseudomonadati</taxon>
        <taxon>Planctomycetota</taxon>
        <taxon>Planctomycetia</taxon>
        <taxon>Pirellulales</taxon>
        <taxon>Pirellulaceae</taxon>
        <taxon>Lignipirellula</taxon>
    </lineage>
</organism>
<reference evidence="8 9" key="1">
    <citation type="submission" date="2019-02" db="EMBL/GenBank/DDBJ databases">
        <title>Deep-cultivation of Planctomycetes and their phenomic and genomic characterization uncovers novel biology.</title>
        <authorList>
            <person name="Wiegand S."/>
            <person name="Jogler M."/>
            <person name="Boedeker C."/>
            <person name="Pinto D."/>
            <person name="Vollmers J."/>
            <person name="Rivas-Marin E."/>
            <person name="Kohn T."/>
            <person name="Peeters S.H."/>
            <person name="Heuer A."/>
            <person name="Rast P."/>
            <person name="Oberbeckmann S."/>
            <person name="Bunk B."/>
            <person name="Jeske O."/>
            <person name="Meyerdierks A."/>
            <person name="Storesund J.E."/>
            <person name="Kallscheuer N."/>
            <person name="Luecker S."/>
            <person name="Lage O.M."/>
            <person name="Pohl T."/>
            <person name="Merkel B.J."/>
            <person name="Hornburger P."/>
            <person name="Mueller R.-W."/>
            <person name="Bruemmer F."/>
            <person name="Labrenz M."/>
            <person name="Spormann A.M."/>
            <person name="Op den Camp H."/>
            <person name="Overmann J."/>
            <person name="Amann R."/>
            <person name="Jetten M.S.M."/>
            <person name="Mascher T."/>
            <person name="Medema M.H."/>
            <person name="Devos D.P."/>
            <person name="Kaster A.-K."/>
            <person name="Ovreas L."/>
            <person name="Rohde M."/>
            <person name="Galperin M.Y."/>
            <person name="Jogler C."/>
        </authorList>
    </citation>
    <scope>NUCLEOTIDE SEQUENCE [LARGE SCALE GENOMIC DNA]</scope>
    <source>
        <strain evidence="8 9">Pla85_3_4</strain>
    </source>
</reference>
<dbReference type="SUPFAM" id="SSF88946">
    <property type="entry name" value="Sigma2 domain of RNA polymerase sigma factors"/>
    <property type="match status" value="1"/>
</dbReference>
<feature type="domain" description="RNA polymerase sigma factor 70 region 4 type 2" evidence="7">
    <location>
        <begin position="116"/>
        <end position="166"/>
    </location>
</feature>
<evidence type="ECO:0000256" key="3">
    <source>
        <dbReference type="ARBA" id="ARBA00023082"/>
    </source>
</evidence>
<keyword evidence="9" id="KW-1185">Reference proteome</keyword>
<keyword evidence="4" id="KW-0238">DNA-binding</keyword>
<dbReference type="AlphaFoldDB" id="A0A518DZN0"/>
<dbReference type="GO" id="GO:0003677">
    <property type="term" value="F:DNA binding"/>
    <property type="evidence" value="ECO:0007669"/>
    <property type="project" value="UniProtKB-KW"/>
</dbReference>
<evidence type="ECO:0000313" key="9">
    <source>
        <dbReference type="Proteomes" id="UP000317648"/>
    </source>
</evidence>
<keyword evidence="5" id="KW-0804">Transcription</keyword>
<evidence type="ECO:0000256" key="4">
    <source>
        <dbReference type="ARBA" id="ARBA00023125"/>
    </source>
</evidence>
<dbReference type="GO" id="GO:0016987">
    <property type="term" value="F:sigma factor activity"/>
    <property type="evidence" value="ECO:0007669"/>
    <property type="project" value="UniProtKB-KW"/>
</dbReference>
<proteinExistence type="inferred from homology"/>
<accession>A0A518DZN0</accession>
<dbReference type="KEGG" id="lcre:Pla8534_51380"/>
<dbReference type="Gene3D" id="1.10.10.10">
    <property type="entry name" value="Winged helix-like DNA-binding domain superfamily/Winged helix DNA-binding domain"/>
    <property type="match status" value="1"/>
</dbReference>
<dbReference type="NCBIfam" id="TIGR02937">
    <property type="entry name" value="sigma70-ECF"/>
    <property type="match status" value="1"/>
</dbReference>
<feature type="domain" description="RNA polymerase sigma-70 region 2" evidence="6">
    <location>
        <begin position="23"/>
        <end position="89"/>
    </location>
</feature>
<dbReference type="InterPro" id="IPR013325">
    <property type="entry name" value="RNA_pol_sigma_r2"/>
</dbReference>
<protein>
    <submittedName>
        <fullName evidence="8">ECF RNA polymerase sigma factor SigW</fullName>
    </submittedName>
</protein>
<dbReference type="SUPFAM" id="SSF88659">
    <property type="entry name" value="Sigma3 and sigma4 domains of RNA polymerase sigma factors"/>
    <property type="match status" value="1"/>
</dbReference>
<dbReference type="Proteomes" id="UP000317648">
    <property type="component" value="Chromosome"/>
</dbReference>
<dbReference type="InterPro" id="IPR013324">
    <property type="entry name" value="RNA_pol_sigma_r3/r4-like"/>
</dbReference>
<comment type="similarity">
    <text evidence="1">Belongs to the sigma-70 factor family. ECF subfamily.</text>
</comment>
<dbReference type="InterPro" id="IPR039425">
    <property type="entry name" value="RNA_pol_sigma-70-like"/>
</dbReference>
<dbReference type="EMBL" id="CP036433">
    <property type="protein sequence ID" value="QDU97292.1"/>
    <property type="molecule type" value="Genomic_DNA"/>
</dbReference>
<evidence type="ECO:0000313" key="8">
    <source>
        <dbReference type="EMBL" id="QDU97292.1"/>
    </source>
</evidence>
<evidence type="ECO:0000256" key="5">
    <source>
        <dbReference type="ARBA" id="ARBA00023163"/>
    </source>
</evidence>
<dbReference type="CDD" id="cd06171">
    <property type="entry name" value="Sigma70_r4"/>
    <property type="match status" value="1"/>
</dbReference>
<dbReference type="InterPro" id="IPR014284">
    <property type="entry name" value="RNA_pol_sigma-70_dom"/>
</dbReference>
<evidence type="ECO:0000256" key="2">
    <source>
        <dbReference type="ARBA" id="ARBA00023015"/>
    </source>
</evidence>
<evidence type="ECO:0000259" key="7">
    <source>
        <dbReference type="Pfam" id="PF08281"/>
    </source>
</evidence>
<dbReference type="PANTHER" id="PTHR43133:SF8">
    <property type="entry name" value="RNA POLYMERASE SIGMA FACTOR HI_1459-RELATED"/>
    <property type="match status" value="1"/>
</dbReference>
<name>A0A518DZN0_9BACT</name>
<dbReference type="Gene3D" id="1.10.1740.10">
    <property type="match status" value="1"/>
</dbReference>
<dbReference type="Pfam" id="PF08281">
    <property type="entry name" value="Sigma70_r4_2"/>
    <property type="match status" value="1"/>
</dbReference>
<evidence type="ECO:0000259" key="6">
    <source>
        <dbReference type="Pfam" id="PF04542"/>
    </source>
</evidence>
<keyword evidence="3" id="KW-0731">Sigma factor</keyword>
<dbReference type="Pfam" id="PF04542">
    <property type="entry name" value="Sigma70_r2"/>
    <property type="match status" value="1"/>
</dbReference>
<dbReference type="GO" id="GO:0006352">
    <property type="term" value="P:DNA-templated transcription initiation"/>
    <property type="evidence" value="ECO:0007669"/>
    <property type="project" value="InterPro"/>
</dbReference>
<evidence type="ECO:0000256" key="1">
    <source>
        <dbReference type="ARBA" id="ARBA00010641"/>
    </source>
</evidence>
<dbReference type="InterPro" id="IPR036388">
    <property type="entry name" value="WH-like_DNA-bd_sf"/>
</dbReference>
<gene>
    <name evidence="8" type="primary">sigW_9</name>
    <name evidence="8" type="ORF">Pla8534_51380</name>
</gene>
<dbReference type="InterPro" id="IPR013249">
    <property type="entry name" value="RNA_pol_sigma70_r4_t2"/>
</dbReference>
<keyword evidence="2" id="KW-0805">Transcription regulation</keyword>